<keyword evidence="3" id="KW-1185">Reference proteome</keyword>
<dbReference type="Proteomes" id="UP000600946">
    <property type="component" value="Unassembled WGS sequence"/>
</dbReference>
<comment type="caution">
    <text evidence="2">The sequence shown here is derived from an EMBL/GenBank/DDBJ whole genome shotgun (WGS) entry which is preliminary data.</text>
</comment>
<reference evidence="3" key="1">
    <citation type="journal article" date="2019" name="Int. J. Syst. Evol. Microbiol.">
        <title>The Global Catalogue of Microorganisms (GCM) 10K type strain sequencing project: providing services to taxonomists for standard genome sequencing and annotation.</title>
        <authorList>
            <consortium name="The Broad Institute Genomics Platform"/>
            <consortium name="The Broad Institute Genome Sequencing Center for Infectious Disease"/>
            <person name="Wu L."/>
            <person name="Ma J."/>
        </authorList>
    </citation>
    <scope>NUCLEOTIDE SEQUENCE [LARGE SCALE GENOMIC DNA]</scope>
    <source>
        <strain evidence="3">JCM 4594</strain>
    </source>
</reference>
<dbReference type="EMBL" id="BMUU01000006">
    <property type="protein sequence ID" value="GGY40095.1"/>
    <property type="molecule type" value="Genomic_DNA"/>
</dbReference>
<evidence type="ECO:0000313" key="2">
    <source>
        <dbReference type="EMBL" id="GGY40095.1"/>
    </source>
</evidence>
<gene>
    <name evidence="2" type="ORF">GCM10010326_37570</name>
</gene>
<accession>A0ABQ3A912</accession>
<sequence length="89" mass="9928">MSAFVIAALSCGHLWTMSEIKQTADGKSDEWFYCLEHKTVEQGPQCRAADRMGPYGSREEASHAMETAKARNEEWGTDPRWNDDSGSGD</sequence>
<organism evidence="2 3">
    <name type="scientific">Streptomyces xanthochromogenes</name>
    <dbReference type="NCBI Taxonomy" id="67384"/>
    <lineage>
        <taxon>Bacteria</taxon>
        <taxon>Bacillati</taxon>
        <taxon>Actinomycetota</taxon>
        <taxon>Actinomycetes</taxon>
        <taxon>Kitasatosporales</taxon>
        <taxon>Streptomycetaceae</taxon>
        <taxon>Streptomyces</taxon>
    </lineage>
</organism>
<evidence type="ECO:0000256" key="1">
    <source>
        <dbReference type="SAM" id="MobiDB-lite"/>
    </source>
</evidence>
<evidence type="ECO:0000313" key="3">
    <source>
        <dbReference type="Proteomes" id="UP000600946"/>
    </source>
</evidence>
<evidence type="ECO:0008006" key="4">
    <source>
        <dbReference type="Google" id="ProtNLM"/>
    </source>
</evidence>
<proteinExistence type="predicted"/>
<feature type="compositionally biased region" description="Basic and acidic residues" evidence="1">
    <location>
        <begin position="57"/>
        <end position="74"/>
    </location>
</feature>
<name>A0ABQ3A912_9ACTN</name>
<protein>
    <recommendedName>
        <fullName evidence="4">SPOR domain-containing protein</fullName>
    </recommendedName>
</protein>
<feature type="region of interest" description="Disordered" evidence="1">
    <location>
        <begin position="45"/>
        <end position="89"/>
    </location>
</feature>